<evidence type="ECO:0000256" key="2">
    <source>
        <dbReference type="ARBA" id="ARBA00022527"/>
    </source>
</evidence>
<proteinExistence type="predicted"/>
<dbReference type="InterPro" id="IPR036936">
    <property type="entry name" value="CRIB_dom_sf"/>
</dbReference>
<keyword evidence="3" id="KW-0808">Transferase</keyword>
<dbReference type="InterPro" id="IPR001849">
    <property type="entry name" value="PH_domain"/>
</dbReference>
<dbReference type="EMBL" id="MU250554">
    <property type="protein sequence ID" value="KAG7442023.1"/>
    <property type="molecule type" value="Genomic_DNA"/>
</dbReference>
<protein>
    <recommendedName>
        <fullName evidence="1">non-specific serine/threonine protein kinase</fullName>
        <ecNumber evidence="1">2.7.11.1</ecNumber>
    </recommendedName>
</protein>
<feature type="domain" description="CRIB" evidence="8">
    <location>
        <begin position="166"/>
        <end position="179"/>
    </location>
</feature>
<dbReference type="InterPro" id="IPR011993">
    <property type="entry name" value="PH-like_dom_sf"/>
</dbReference>
<name>A0A9P8AN75_9AGAR</name>
<dbReference type="Gene3D" id="2.30.29.30">
    <property type="entry name" value="Pleckstrin-homology domain (PH domain)/Phosphotyrosine-binding domain (PTB)"/>
    <property type="match status" value="1"/>
</dbReference>
<feature type="domain" description="CRIB" evidence="8">
    <location>
        <begin position="217"/>
        <end position="230"/>
    </location>
</feature>
<dbReference type="SMART" id="SM00285">
    <property type="entry name" value="PBD"/>
    <property type="match status" value="3"/>
</dbReference>
<keyword evidence="2" id="KW-0723">Serine/threonine-protein kinase</keyword>
<evidence type="ECO:0000259" key="8">
    <source>
        <dbReference type="PROSITE" id="PS50108"/>
    </source>
</evidence>
<gene>
    <name evidence="9" type="ORF">BT62DRAFT_452389</name>
</gene>
<dbReference type="Pfam" id="PF00786">
    <property type="entry name" value="PBD"/>
    <property type="match status" value="3"/>
</dbReference>
<dbReference type="AlphaFoldDB" id="A0A9P8AN75"/>
<evidence type="ECO:0000259" key="7">
    <source>
        <dbReference type="PROSITE" id="PS50003"/>
    </source>
</evidence>
<evidence type="ECO:0000313" key="10">
    <source>
        <dbReference type="Proteomes" id="UP000812287"/>
    </source>
</evidence>
<keyword evidence="5" id="KW-0418">Kinase</keyword>
<dbReference type="GO" id="GO:0005524">
    <property type="term" value="F:ATP binding"/>
    <property type="evidence" value="ECO:0007669"/>
    <property type="project" value="UniProtKB-KW"/>
</dbReference>
<dbReference type="Gene3D" id="3.90.810.10">
    <property type="entry name" value="CRIB domain"/>
    <property type="match status" value="3"/>
</dbReference>
<dbReference type="GO" id="GO:0004674">
    <property type="term" value="F:protein serine/threonine kinase activity"/>
    <property type="evidence" value="ECO:0007669"/>
    <property type="project" value="UniProtKB-KW"/>
</dbReference>
<accession>A0A9P8AN75</accession>
<keyword evidence="10" id="KW-1185">Reference proteome</keyword>
<keyword evidence="4" id="KW-0547">Nucleotide-binding</keyword>
<evidence type="ECO:0000256" key="3">
    <source>
        <dbReference type="ARBA" id="ARBA00022679"/>
    </source>
</evidence>
<evidence type="ECO:0000256" key="6">
    <source>
        <dbReference type="ARBA" id="ARBA00022840"/>
    </source>
</evidence>
<dbReference type="RefSeq" id="XP_043035523.1">
    <property type="nucleotide sequence ID" value="XM_043180949.1"/>
</dbReference>
<evidence type="ECO:0000313" key="9">
    <source>
        <dbReference type="EMBL" id="KAG7442023.1"/>
    </source>
</evidence>
<feature type="domain" description="PH" evidence="7">
    <location>
        <begin position="9"/>
        <end position="105"/>
    </location>
</feature>
<dbReference type="CDD" id="cd01093">
    <property type="entry name" value="CRIB_PAK_like"/>
    <property type="match status" value="2"/>
</dbReference>
<dbReference type="InterPro" id="IPR000095">
    <property type="entry name" value="CRIB_dom"/>
</dbReference>
<keyword evidence="6" id="KW-0067">ATP-binding</keyword>
<dbReference type="PROSITE" id="PS50003">
    <property type="entry name" value="PH_DOMAIN"/>
    <property type="match status" value="1"/>
</dbReference>
<dbReference type="InterPro" id="IPR033923">
    <property type="entry name" value="PAK_BD"/>
</dbReference>
<dbReference type="PROSITE" id="PS50108">
    <property type="entry name" value="CRIB"/>
    <property type="match status" value="3"/>
</dbReference>
<dbReference type="SUPFAM" id="SSF50729">
    <property type="entry name" value="PH domain-like"/>
    <property type="match status" value="1"/>
</dbReference>
<dbReference type="EC" id="2.7.11.1" evidence="1"/>
<feature type="domain" description="CRIB" evidence="8">
    <location>
        <begin position="109"/>
        <end position="122"/>
    </location>
</feature>
<dbReference type="SMART" id="SM00233">
    <property type="entry name" value="PH"/>
    <property type="match status" value="1"/>
</dbReference>
<evidence type="ECO:0000256" key="1">
    <source>
        <dbReference type="ARBA" id="ARBA00012513"/>
    </source>
</evidence>
<reference evidence="9" key="1">
    <citation type="submission" date="2020-11" db="EMBL/GenBank/DDBJ databases">
        <title>Adaptations for nitrogen fixation in a non-lichenized fungal sporocarp promotes dispersal by wood-feeding termites.</title>
        <authorList>
            <consortium name="DOE Joint Genome Institute"/>
            <person name="Koch R.A."/>
            <person name="Yoon G."/>
            <person name="Arayal U."/>
            <person name="Lail K."/>
            <person name="Amirebrahimi M."/>
            <person name="Labutti K."/>
            <person name="Lipzen A."/>
            <person name="Riley R."/>
            <person name="Barry K."/>
            <person name="Henrissat B."/>
            <person name="Grigoriev I.V."/>
            <person name="Herr J.R."/>
            <person name="Aime M.C."/>
        </authorList>
    </citation>
    <scope>NUCLEOTIDE SEQUENCE</scope>
    <source>
        <strain evidence="9">MCA 3950</strain>
    </source>
</reference>
<dbReference type="GeneID" id="66103245"/>
<organism evidence="9 10">
    <name type="scientific">Guyanagaster necrorhizus</name>
    <dbReference type="NCBI Taxonomy" id="856835"/>
    <lineage>
        <taxon>Eukaryota</taxon>
        <taxon>Fungi</taxon>
        <taxon>Dikarya</taxon>
        <taxon>Basidiomycota</taxon>
        <taxon>Agaricomycotina</taxon>
        <taxon>Agaricomycetes</taxon>
        <taxon>Agaricomycetidae</taxon>
        <taxon>Agaricales</taxon>
        <taxon>Marasmiineae</taxon>
        <taxon>Physalacriaceae</taxon>
        <taxon>Guyanagaster</taxon>
    </lineage>
</organism>
<dbReference type="OrthoDB" id="248923at2759"/>
<evidence type="ECO:0000256" key="4">
    <source>
        <dbReference type="ARBA" id="ARBA00022741"/>
    </source>
</evidence>
<dbReference type="Pfam" id="PF00169">
    <property type="entry name" value="PH"/>
    <property type="match status" value="1"/>
</dbReference>
<evidence type="ECO:0000256" key="5">
    <source>
        <dbReference type="ARBA" id="ARBA00022777"/>
    </source>
</evidence>
<sequence length="298" mass="33467">MGSCSDSTLTIRSGYVSLKTKGVFTSWIWRRKWLVLKQETLEIRKFQKSSRPQSIIPLKELKTVERTDLKPCCVLLETKNKRYYLDLKSDNELYGWQDDIYNRSPLVGASLPFNFVHNKHVGFDSLSGSFTGLTEELQNALAEPPPATPQDPKEDQVQARSSLIVVSKPFNVKHHVHVGFDPVTKGFTGIPEEWNKDVAKSTTLPKIKRKPVPQVDVGDPYNFVHNAHVGFDPITGQFIGLPEEWNKVLSITSPSREDYAKGPEPILALCNKNKTLTPAIDSKRSSLRVTVTGSHVSL</sequence>
<comment type="caution">
    <text evidence="9">The sequence shown here is derived from an EMBL/GenBank/DDBJ whole genome shotgun (WGS) entry which is preliminary data.</text>
</comment>
<dbReference type="Proteomes" id="UP000812287">
    <property type="component" value="Unassembled WGS sequence"/>
</dbReference>